<evidence type="ECO:0000313" key="2">
    <source>
        <dbReference type="EMBL" id="AEM17870.1"/>
    </source>
</evidence>
<dbReference type="Pfam" id="PF00551">
    <property type="entry name" value="Formyl_trans_N"/>
    <property type="match status" value="1"/>
</dbReference>
<dbReference type="SUPFAM" id="SSF53328">
    <property type="entry name" value="Formyltransferase"/>
    <property type="match status" value="1"/>
</dbReference>
<dbReference type="PhylomeDB" id="A0A0H3G698"/>
<dbReference type="KEGG" id="bms:BR0517"/>
<dbReference type="GO" id="GO:0005829">
    <property type="term" value="C:cytosol"/>
    <property type="evidence" value="ECO:0007669"/>
    <property type="project" value="TreeGrafter"/>
</dbReference>
<feature type="domain" description="Formyl transferase N-terminal" evidence="1">
    <location>
        <begin position="59"/>
        <end position="167"/>
    </location>
</feature>
<dbReference type="GeneID" id="45051620"/>
<evidence type="ECO:0000259" key="1">
    <source>
        <dbReference type="Pfam" id="PF00551"/>
    </source>
</evidence>
<accession>A0A0H3G698</accession>
<dbReference type="PANTHER" id="PTHR11138">
    <property type="entry name" value="METHIONYL-TRNA FORMYLTRANSFERASE"/>
    <property type="match status" value="1"/>
</dbReference>
<evidence type="ECO:0000313" key="3">
    <source>
        <dbReference type="Proteomes" id="UP000007104"/>
    </source>
</evidence>
<protein>
    <submittedName>
        <fullName evidence="2">Formyltransferase, putative</fullName>
    </submittedName>
</protein>
<gene>
    <name evidence="2" type="ordered locus">BS1330_I0516</name>
</gene>
<organism evidence="2 3">
    <name type="scientific">Brucella suis biovar 1 (strain 1330)</name>
    <dbReference type="NCBI Taxonomy" id="204722"/>
    <lineage>
        <taxon>Bacteria</taxon>
        <taxon>Pseudomonadati</taxon>
        <taxon>Pseudomonadota</taxon>
        <taxon>Alphaproteobacteria</taxon>
        <taxon>Hyphomicrobiales</taxon>
        <taxon>Brucellaceae</taxon>
        <taxon>Brucella/Ochrobactrum group</taxon>
        <taxon>Brucella</taxon>
    </lineage>
</organism>
<proteinExistence type="predicted"/>
<dbReference type="AlphaFoldDB" id="A0A0H3G698"/>
<keyword evidence="3" id="KW-1185">Reference proteome</keyword>
<dbReference type="GO" id="GO:0004479">
    <property type="term" value="F:methionyl-tRNA formyltransferase activity"/>
    <property type="evidence" value="ECO:0007669"/>
    <property type="project" value="TreeGrafter"/>
</dbReference>
<dbReference type="EMBL" id="CP002997">
    <property type="protein sequence ID" value="AEM17870.1"/>
    <property type="molecule type" value="Genomic_DNA"/>
</dbReference>
<dbReference type="Gene3D" id="3.40.50.12230">
    <property type="match status" value="1"/>
</dbReference>
<dbReference type="InterPro" id="IPR036477">
    <property type="entry name" value="Formyl_transf_N_sf"/>
</dbReference>
<dbReference type="PANTHER" id="PTHR11138:SF5">
    <property type="entry name" value="METHIONYL-TRNA FORMYLTRANSFERASE, MITOCHONDRIAL"/>
    <property type="match status" value="1"/>
</dbReference>
<name>A0A0H3G698_BRUSU</name>
<dbReference type="CDD" id="cd08369">
    <property type="entry name" value="FMT_core"/>
    <property type="match status" value="1"/>
</dbReference>
<dbReference type="KEGG" id="bsi:BS1330_I0516"/>
<reference evidence="2 3" key="1">
    <citation type="journal article" date="2011" name="J. Bacteriol.">
        <title>Revised genome sequence of Brucella suis 1330.</title>
        <authorList>
            <person name="Tae H."/>
            <person name="Shallom S."/>
            <person name="Settlage R."/>
            <person name="Preston D."/>
            <person name="Adams L.G."/>
            <person name="Garner H.R."/>
        </authorList>
    </citation>
    <scope>NUCLEOTIDE SEQUENCE [LARGE SCALE GENOMIC DNA]</scope>
    <source>
        <strain evidence="2 3">1330</strain>
    </source>
</reference>
<sequence>MAIAPNTRVLVAGYGLPAEFCVTTLIGMGVEIDKIAVATHREDNRNCGLHSMLRLRNIQFTTAAANSEEFYEFGANFDPDMIISMHYRSLIPGRFLKLAKKGSVNLHPSLLPAYRGTNSVAWVIINGESETGFSYHRMDENFDTGAILLQERISVEETDTAFSLFHRQIARAMLRLEEVILKLDQGDPGFAQLGEASYYARELPFGGVIDPRWSEVQIDRFIRAMFFPPFPPAVLKIDGKVYYVPSIDIYRSLIRGIPS</sequence>
<dbReference type="SMR" id="A0A0H3G698"/>
<dbReference type="RefSeq" id="WP_006189959.1">
    <property type="nucleotide sequence ID" value="NC_004310.3"/>
</dbReference>
<dbReference type="HOGENOM" id="CLU_033347_2_0_5"/>
<dbReference type="Proteomes" id="UP000007104">
    <property type="component" value="Chromosome I"/>
</dbReference>
<dbReference type="InterPro" id="IPR002376">
    <property type="entry name" value="Formyl_transf_N"/>
</dbReference>
<dbReference type="PATRIC" id="fig|204722.21.peg.3374"/>